<dbReference type="Gene3D" id="3.40.50.720">
    <property type="entry name" value="NAD(P)-binding Rossmann-like Domain"/>
    <property type="match status" value="1"/>
</dbReference>
<dbReference type="SUPFAM" id="SSF69572">
    <property type="entry name" value="Activating enzymes of the ubiquitin-like proteins"/>
    <property type="match status" value="1"/>
</dbReference>
<accession>A0A517TZ07</accession>
<dbReference type="GO" id="GO:0061504">
    <property type="term" value="P:cyclic threonylcarbamoyladenosine biosynthetic process"/>
    <property type="evidence" value="ECO:0007669"/>
    <property type="project" value="TreeGrafter"/>
</dbReference>
<dbReference type="AlphaFoldDB" id="A0A517TZ07"/>
<sequence length="218" mass="23662">MNSSPDRFARQGALVPRERAQALWVTIIGVGAVGRQAAMQLASLGVGRLQLIDFDRVEPTNLTTQGYRASELHQLKVAATAAAVAEIDAALEVECVADRFRPQVEVGEAVFCCVDSIAAREAIWRRLECRCRFWADARMRGEVIRVLAAADDAERAAYGRTLFPQAEAQSGSCAAQGAIYGAAIAAGLLVHQLARWLRDAPLERDVTLNLWAAEWSVG</sequence>
<reference evidence="2 3" key="1">
    <citation type="submission" date="2019-02" db="EMBL/GenBank/DDBJ databases">
        <title>Deep-cultivation of Planctomycetes and their phenomic and genomic characterization uncovers novel biology.</title>
        <authorList>
            <person name="Wiegand S."/>
            <person name="Jogler M."/>
            <person name="Boedeker C."/>
            <person name="Pinto D."/>
            <person name="Vollmers J."/>
            <person name="Rivas-Marin E."/>
            <person name="Kohn T."/>
            <person name="Peeters S.H."/>
            <person name="Heuer A."/>
            <person name="Rast P."/>
            <person name="Oberbeckmann S."/>
            <person name="Bunk B."/>
            <person name="Jeske O."/>
            <person name="Meyerdierks A."/>
            <person name="Storesund J.E."/>
            <person name="Kallscheuer N."/>
            <person name="Luecker S."/>
            <person name="Lage O.M."/>
            <person name="Pohl T."/>
            <person name="Merkel B.J."/>
            <person name="Hornburger P."/>
            <person name="Mueller R.-W."/>
            <person name="Bruemmer F."/>
            <person name="Labrenz M."/>
            <person name="Spormann A.M."/>
            <person name="Op den Camp H."/>
            <person name="Overmann J."/>
            <person name="Amann R."/>
            <person name="Jetten M.S.M."/>
            <person name="Mascher T."/>
            <person name="Medema M.H."/>
            <person name="Devos D.P."/>
            <person name="Kaster A.-K."/>
            <person name="Ovreas L."/>
            <person name="Rohde M."/>
            <person name="Galperin M.Y."/>
            <person name="Jogler C."/>
        </authorList>
    </citation>
    <scope>NUCLEOTIDE SEQUENCE [LARGE SCALE GENOMIC DNA]</scope>
    <source>
        <strain evidence="2 3">I41</strain>
    </source>
</reference>
<dbReference type="PANTHER" id="PTHR43267:SF3">
    <property type="entry name" value="THIF PROTEIN"/>
    <property type="match status" value="1"/>
</dbReference>
<dbReference type="InterPro" id="IPR000594">
    <property type="entry name" value="ThiF_NAD_FAD-bd"/>
</dbReference>
<feature type="domain" description="THIF-type NAD/FAD binding fold" evidence="1">
    <location>
        <begin position="18"/>
        <end position="200"/>
    </location>
</feature>
<evidence type="ECO:0000313" key="2">
    <source>
        <dbReference type="EMBL" id="QDT73609.1"/>
    </source>
</evidence>
<name>A0A517TZ07_9BACT</name>
<dbReference type="RefSeq" id="WP_145433181.1">
    <property type="nucleotide sequence ID" value="NZ_CP036339.1"/>
</dbReference>
<dbReference type="InterPro" id="IPR035985">
    <property type="entry name" value="Ubiquitin-activating_enz"/>
</dbReference>
<dbReference type="Pfam" id="PF00899">
    <property type="entry name" value="ThiF"/>
    <property type="match status" value="1"/>
</dbReference>
<evidence type="ECO:0000313" key="3">
    <source>
        <dbReference type="Proteomes" id="UP000317909"/>
    </source>
</evidence>
<gene>
    <name evidence="2" type="ORF">I41_27980</name>
</gene>
<evidence type="ECO:0000259" key="1">
    <source>
        <dbReference type="Pfam" id="PF00899"/>
    </source>
</evidence>
<dbReference type="Proteomes" id="UP000317909">
    <property type="component" value="Chromosome"/>
</dbReference>
<dbReference type="KEGG" id="llh:I41_27980"/>
<dbReference type="GO" id="GO:0061503">
    <property type="term" value="F:tRNA threonylcarbamoyladenosine dehydratase"/>
    <property type="evidence" value="ECO:0007669"/>
    <property type="project" value="TreeGrafter"/>
</dbReference>
<dbReference type="OrthoDB" id="258438at2"/>
<dbReference type="GO" id="GO:0008641">
    <property type="term" value="F:ubiquitin-like modifier activating enzyme activity"/>
    <property type="evidence" value="ECO:0007669"/>
    <property type="project" value="InterPro"/>
</dbReference>
<dbReference type="EMBL" id="CP036339">
    <property type="protein sequence ID" value="QDT73609.1"/>
    <property type="molecule type" value="Genomic_DNA"/>
</dbReference>
<proteinExistence type="predicted"/>
<dbReference type="PANTHER" id="PTHR43267">
    <property type="entry name" value="TRNA THREONYLCARBAMOYLADENOSINE DEHYDRATASE"/>
    <property type="match status" value="1"/>
</dbReference>
<organism evidence="2 3">
    <name type="scientific">Lacipirellula limnantheis</name>
    <dbReference type="NCBI Taxonomy" id="2528024"/>
    <lineage>
        <taxon>Bacteria</taxon>
        <taxon>Pseudomonadati</taxon>
        <taxon>Planctomycetota</taxon>
        <taxon>Planctomycetia</taxon>
        <taxon>Pirellulales</taxon>
        <taxon>Lacipirellulaceae</taxon>
        <taxon>Lacipirellula</taxon>
    </lineage>
</organism>
<protein>
    <submittedName>
        <fullName evidence="2">Thiamine biosynthesis protein ThiF</fullName>
    </submittedName>
</protein>
<dbReference type="InterPro" id="IPR045886">
    <property type="entry name" value="ThiF/MoeB/HesA"/>
</dbReference>
<keyword evidence="3" id="KW-1185">Reference proteome</keyword>